<dbReference type="Proteomes" id="UP000747542">
    <property type="component" value="Unassembled WGS sequence"/>
</dbReference>
<dbReference type="EMBL" id="JAHLQT010015456">
    <property type="protein sequence ID" value="KAG7169807.1"/>
    <property type="molecule type" value="Genomic_DNA"/>
</dbReference>
<evidence type="ECO:0000313" key="2">
    <source>
        <dbReference type="Proteomes" id="UP000747542"/>
    </source>
</evidence>
<protein>
    <submittedName>
        <fullName evidence="1">Uncharacterized protein</fullName>
    </submittedName>
</protein>
<dbReference type="AlphaFoldDB" id="A0A8J5N0B4"/>
<accession>A0A8J5N0B4</accession>
<keyword evidence="2" id="KW-1185">Reference proteome</keyword>
<reference evidence="1" key="1">
    <citation type="journal article" date="2021" name="Sci. Adv.">
        <title>The American lobster genome reveals insights on longevity, neural, and immune adaptations.</title>
        <authorList>
            <person name="Polinski J.M."/>
            <person name="Zimin A.V."/>
            <person name="Clark K.F."/>
            <person name="Kohn A.B."/>
            <person name="Sadowski N."/>
            <person name="Timp W."/>
            <person name="Ptitsyn A."/>
            <person name="Khanna P."/>
            <person name="Romanova D.Y."/>
            <person name="Williams P."/>
            <person name="Greenwood S.J."/>
            <person name="Moroz L.L."/>
            <person name="Walt D.R."/>
            <person name="Bodnar A.G."/>
        </authorList>
    </citation>
    <scope>NUCLEOTIDE SEQUENCE</scope>
    <source>
        <strain evidence="1">GMGI-L3</strain>
    </source>
</reference>
<feature type="non-terminal residue" evidence="1">
    <location>
        <position position="1"/>
    </location>
</feature>
<gene>
    <name evidence="1" type="ORF">Hamer_G026690</name>
</gene>
<feature type="non-terminal residue" evidence="1">
    <location>
        <position position="274"/>
    </location>
</feature>
<name>A0A8J5N0B4_HOMAM</name>
<comment type="caution">
    <text evidence="1">The sequence shown here is derived from an EMBL/GenBank/DDBJ whole genome shotgun (WGS) entry which is preliminary data.</text>
</comment>
<organism evidence="1 2">
    <name type="scientific">Homarus americanus</name>
    <name type="common">American lobster</name>
    <dbReference type="NCBI Taxonomy" id="6706"/>
    <lineage>
        <taxon>Eukaryota</taxon>
        <taxon>Metazoa</taxon>
        <taxon>Ecdysozoa</taxon>
        <taxon>Arthropoda</taxon>
        <taxon>Crustacea</taxon>
        <taxon>Multicrustacea</taxon>
        <taxon>Malacostraca</taxon>
        <taxon>Eumalacostraca</taxon>
        <taxon>Eucarida</taxon>
        <taxon>Decapoda</taxon>
        <taxon>Pleocyemata</taxon>
        <taxon>Astacidea</taxon>
        <taxon>Nephropoidea</taxon>
        <taxon>Nephropidae</taxon>
        <taxon>Homarus</taxon>
    </lineage>
</organism>
<proteinExistence type="predicted"/>
<evidence type="ECO:0000313" key="1">
    <source>
        <dbReference type="EMBL" id="KAG7169807.1"/>
    </source>
</evidence>
<sequence>FRGKPGHKAYFCWTRPQPNKESFGKDHPDVGSTFRPFLSQGTVEVDGVETPPVSILRLGLSHQRGWWWWWCCCEWTSYSVTICCNSLQMICPAFSLVCCDSFLLMIIIFRGKPGHKAYFCWTRPQPNKESFGKDHPDVGGTFRPFLSQGTVEVDGVETPPYVSSLLVAKEWTSYSVTICCNSLQMICPAFSLVCCDSFFVNDHNVTPDVDNSLSLKGRFANPIVSQDISSAVALIAAQEQQVSLRLFFDLMSDSANDSGPTTTYLSQDCVLCCR</sequence>